<dbReference type="Gene3D" id="1.20.1250.20">
    <property type="entry name" value="MFS general substrate transporter like domains"/>
    <property type="match status" value="2"/>
</dbReference>
<feature type="transmembrane region" description="Helical" evidence="25">
    <location>
        <begin position="302"/>
        <end position="319"/>
    </location>
</feature>
<evidence type="ECO:0000313" key="28">
    <source>
        <dbReference type="Proteomes" id="UP001431783"/>
    </source>
</evidence>
<evidence type="ECO:0000256" key="3">
    <source>
        <dbReference type="ARBA" id="ARBA00022448"/>
    </source>
</evidence>
<comment type="catalytic activity">
    <reaction evidence="14">
        <text>L-aspartyl-L-lysine(out) = L-aspartyl-L-lysine(in)</text>
        <dbReference type="Rhea" id="RHEA:79411"/>
        <dbReference type="ChEBI" id="CHEBI:229953"/>
    </reaction>
</comment>
<dbReference type="SUPFAM" id="SSF103473">
    <property type="entry name" value="MFS general substrate transporter"/>
    <property type="match status" value="1"/>
</dbReference>
<evidence type="ECO:0000256" key="15">
    <source>
        <dbReference type="ARBA" id="ARBA00044899"/>
    </source>
</evidence>
<comment type="function">
    <text evidence="23">Lysosomal dipeptide uniporter that selectively exports lysine, arginine or histidine-containing dipeptides with a net positive charge from the lysosome lumen into the cytosol. Could play a role in a specific type of protein O-glycosylation indirectly regulating macrophages migration and tissue invasion. Also essential for liver homeostasis.</text>
</comment>
<evidence type="ECO:0000256" key="13">
    <source>
        <dbReference type="ARBA" id="ARBA00044893"/>
    </source>
</evidence>
<evidence type="ECO:0000256" key="17">
    <source>
        <dbReference type="ARBA" id="ARBA00044903"/>
    </source>
</evidence>
<dbReference type="GO" id="GO:0005765">
    <property type="term" value="C:lysosomal membrane"/>
    <property type="evidence" value="ECO:0007669"/>
    <property type="project" value="UniProtKB-SubCell"/>
</dbReference>
<evidence type="ECO:0000256" key="23">
    <source>
        <dbReference type="ARBA" id="ARBA00045709"/>
    </source>
</evidence>
<feature type="transmembrane region" description="Helical" evidence="25">
    <location>
        <begin position="78"/>
        <end position="100"/>
    </location>
</feature>
<feature type="transmembrane region" description="Helical" evidence="25">
    <location>
        <begin position="166"/>
        <end position="188"/>
    </location>
</feature>
<feature type="transmembrane region" description="Helical" evidence="25">
    <location>
        <begin position="353"/>
        <end position="373"/>
    </location>
</feature>
<comment type="caution">
    <text evidence="27">The sequence shown here is derived from an EMBL/GenBank/DDBJ whole genome shotgun (WGS) entry which is preliminary data.</text>
</comment>
<dbReference type="Proteomes" id="UP001431783">
    <property type="component" value="Unassembled WGS sequence"/>
</dbReference>
<keyword evidence="7" id="KW-0458">Lysosome</keyword>
<sequence length="517" mass="57586">MEEAVDTNVSTEDNINNVDQGSTSNLLHSVSHPSGIIFKSIGLALLCFLGFGSYFCYDNPAALQSHIKEDLNLDTSQYTLLYSVYSWPNVILGFIGGFLIDRVFGIRWGSNIYMGLTLLGQICFSTGVWIKSLPVMLLGRFIFGIGAESLAVAQNNYAVLWFKGKVLNMVFGLQLSFARVGSTVNFLVMEGLYDWVKDKVGLADGLAFTLYIATLTCVFSFICSLLLGLMDKRSERILRVNDTVLSDPVKMSDIRFFSGKFWLITIIIVFFYVAIFPFVAIGQDFFMNKFKMSSYEANRICSIIYLISGIASPLLGLLVDRTGRNLYWIILGITFTIIAHGALGFIISLNPYYAVSLMGISYSILASSLWPLVSLVIPEHQLGTAYGVCSAVQNAGLGLLTLLVGVVVQEFGYTWLEIFFICNLSVALVASIILFILNSFQKDVLNMSPAARIRHKQRALAAQILEREKLNVQNSQDTSSEFSQPSDFHIRNRYLSRIGAQLPSSYNPESRRLTFLR</sequence>
<evidence type="ECO:0000313" key="27">
    <source>
        <dbReference type="EMBL" id="KAK9890523.1"/>
    </source>
</evidence>
<dbReference type="AlphaFoldDB" id="A0AAW1VDL4"/>
<evidence type="ECO:0000256" key="11">
    <source>
        <dbReference type="ARBA" id="ARBA00044884"/>
    </source>
</evidence>
<comment type="catalytic activity">
    <reaction evidence="11">
        <text>L-alpha-aminoacyl-L-histidine(out) = L-alpha-aminoacyl-L-histidine(in)</text>
        <dbReference type="Rhea" id="RHEA:79375"/>
        <dbReference type="ChEBI" id="CHEBI:229967"/>
    </reaction>
</comment>
<dbReference type="PROSITE" id="PS50850">
    <property type="entry name" value="MFS"/>
    <property type="match status" value="1"/>
</dbReference>
<comment type="subcellular location">
    <subcellularLocation>
        <location evidence="1">Lysosome membrane</location>
        <topology evidence="1">Multi-pass membrane protein</topology>
    </subcellularLocation>
</comment>
<comment type="subunit">
    <text evidence="24">Homodimer. Interacts with lysosomal protein GLMP (via lumenal domain); the interaction starts while both proteins are still in the endoplasmic reticulum and is required for stabilization of MFSD1 in lysosomes but has no direct effect on its targeting to lysosomes or transporter activity.</text>
</comment>
<keyword evidence="5 25" id="KW-1133">Transmembrane helix</keyword>
<organism evidence="27 28">
    <name type="scientific">Henosepilachna vigintioctopunctata</name>
    <dbReference type="NCBI Taxonomy" id="420089"/>
    <lineage>
        <taxon>Eukaryota</taxon>
        <taxon>Metazoa</taxon>
        <taxon>Ecdysozoa</taxon>
        <taxon>Arthropoda</taxon>
        <taxon>Hexapoda</taxon>
        <taxon>Insecta</taxon>
        <taxon>Pterygota</taxon>
        <taxon>Neoptera</taxon>
        <taxon>Endopterygota</taxon>
        <taxon>Coleoptera</taxon>
        <taxon>Polyphaga</taxon>
        <taxon>Cucujiformia</taxon>
        <taxon>Coccinelloidea</taxon>
        <taxon>Coccinellidae</taxon>
        <taxon>Epilachninae</taxon>
        <taxon>Epilachnini</taxon>
        <taxon>Henosepilachna</taxon>
    </lineage>
</organism>
<evidence type="ECO:0000256" key="6">
    <source>
        <dbReference type="ARBA" id="ARBA00023136"/>
    </source>
</evidence>
<comment type="catalytic activity">
    <reaction evidence="15">
        <text>L-arginyl-L-alpha-amino acid(out) = L-arginyl-L-alpha-amino acid(in)</text>
        <dbReference type="Rhea" id="RHEA:79371"/>
        <dbReference type="ChEBI" id="CHEBI:84315"/>
    </reaction>
</comment>
<protein>
    <recommendedName>
        <fullName evidence="21">Lysosomal dipeptide transporter MFSD1</fullName>
    </recommendedName>
    <alternativeName>
        <fullName evidence="22">Major facilitator superfamily domain-containing protein 1</fullName>
    </alternativeName>
</protein>
<gene>
    <name evidence="27" type="ORF">WA026_010599</name>
</gene>
<dbReference type="CDD" id="cd17340">
    <property type="entry name" value="MFS_MFSD1"/>
    <property type="match status" value="1"/>
</dbReference>
<keyword evidence="3" id="KW-0813">Transport</keyword>
<feature type="transmembrane region" description="Helical" evidence="25">
    <location>
        <begin position="261"/>
        <end position="282"/>
    </location>
</feature>
<accession>A0AAW1VDL4</accession>
<evidence type="ECO:0000256" key="9">
    <source>
        <dbReference type="ARBA" id="ARBA00044878"/>
    </source>
</evidence>
<evidence type="ECO:0000256" key="5">
    <source>
        <dbReference type="ARBA" id="ARBA00022989"/>
    </source>
</evidence>
<evidence type="ECO:0000256" key="25">
    <source>
        <dbReference type="SAM" id="Phobius"/>
    </source>
</evidence>
<feature type="transmembrane region" description="Helical" evidence="25">
    <location>
        <begin position="414"/>
        <end position="437"/>
    </location>
</feature>
<dbReference type="PANTHER" id="PTHR23512:SF3">
    <property type="entry name" value="MAJOR FACILITATOR SUPERFAMILY DOMAIN-CONTAINING PROTEIN 1"/>
    <property type="match status" value="1"/>
</dbReference>
<evidence type="ECO:0000256" key="24">
    <source>
        <dbReference type="ARBA" id="ARBA00046376"/>
    </source>
</evidence>
<evidence type="ECO:0000256" key="19">
    <source>
        <dbReference type="ARBA" id="ARBA00044919"/>
    </source>
</evidence>
<evidence type="ECO:0000256" key="2">
    <source>
        <dbReference type="ARBA" id="ARBA00008335"/>
    </source>
</evidence>
<evidence type="ECO:0000256" key="4">
    <source>
        <dbReference type="ARBA" id="ARBA00022692"/>
    </source>
</evidence>
<evidence type="ECO:0000259" key="26">
    <source>
        <dbReference type="PROSITE" id="PS50850"/>
    </source>
</evidence>
<comment type="catalytic activity">
    <reaction evidence="17">
        <text>L-arginyl-glycine(out) = L-arginyl-glycine(in)</text>
        <dbReference type="Rhea" id="RHEA:79391"/>
        <dbReference type="ChEBI" id="CHEBI:229955"/>
    </reaction>
</comment>
<dbReference type="GO" id="GO:0022857">
    <property type="term" value="F:transmembrane transporter activity"/>
    <property type="evidence" value="ECO:0007669"/>
    <property type="project" value="InterPro"/>
</dbReference>
<evidence type="ECO:0000256" key="16">
    <source>
        <dbReference type="ARBA" id="ARBA00044900"/>
    </source>
</evidence>
<keyword evidence="4 25" id="KW-0812">Transmembrane</keyword>
<comment type="catalytic activity">
    <reaction evidence="20">
        <text>L-lysyl-glycine(out) = L-lysyl-glycine(in)</text>
        <dbReference type="Rhea" id="RHEA:79407"/>
        <dbReference type="ChEBI" id="CHEBI:191202"/>
    </reaction>
</comment>
<evidence type="ECO:0000256" key="18">
    <source>
        <dbReference type="ARBA" id="ARBA00044912"/>
    </source>
</evidence>
<comment type="catalytic activity">
    <reaction evidence="10">
        <text>L-alpha-aminoacyl-L-arginine(out) = L-alpha-aminoacyl-L-arginine(in)</text>
        <dbReference type="Rhea" id="RHEA:79367"/>
        <dbReference type="ChEBI" id="CHEBI:229968"/>
    </reaction>
</comment>
<evidence type="ECO:0000256" key="8">
    <source>
        <dbReference type="ARBA" id="ARBA00044876"/>
    </source>
</evidence>
<dbReference type="PANTHER" id="PTHR23512">
    <property type="entry name" value="MAJOR FACILITATOR SUPERFAMILY DOMAIN-CONTAINING PROTEIN 1"/>
    <property type="match status" value="1"/>
</dbReference>
<dbReference type="InterPro" id="IPR020846">
    <property type="entry name" value="MFS_dom"/>
</dbReference>
<comment type="similarity">
    <text evidence="2">Belongs to the major facilitator superfamily.</text>
</comment>
<evidence type="ECO:0000256" key="22">
    <source>
        <dbReference type="ARBA" id="ARBA00045018"/>
    </source>
</evidence>
<evidence type="ECO:0000256" key="12">
    <source>
        <dbReference type="ARBA" id="ARBA00044891"/>
    </source>
</evidence>
<evidence type="ECO:0000256" key="10">
    <source>
        <dbReference type="ARBA" id="ARBA00044881"/>
    </source>
</evidence>
<feature type="transmembrane region" description="Helical" evidence="25">
    <location>
        <begin position="385"/>
        <end position="408"/>
    </location>
</feature>
<evidence type="ECO:0000256" key="21">
    <source>
        <dbReference type="ARBA" id="ARBA00044985"/>
    </source>
</evidence>
<dbReference type="EMBL" id="JARQZJ010000125">
    <property type="protein sequence ID" value="KAK9890523.1"/>
    <property type="molecule type" value="Genomic_DNA"/>
</dbReference>
<dbReference type="InterPro" id="IPR011701">
    <property type="entry name" value="MFS"/>
</dbReference>
<reference evidence="27 28" key="1">
    <citation type="submission" date="2023-03" db="EMBL/GenBank/DDBJ databases">
        <title>Genome insight into feeding habits of ladybird beetles.</title>
        <authorList>
            <person name="Li H.-S."/>
            <person name="Huang Y.-H."/>
            <person name="Pang H."/>
        </authorList>
    </citation>
    <scope>NUCLEOTIDE SEQUENCE [LARGE SCALE GENOMIC DNA]</scope>
    <source>
        <strain evidence="27">SYSU_2023b</strain>
        <tissue evidence="27">Whole body</tissue>
    </source>
</reference>
<comment type="catalytic activity">
    <reaction evidence="16">
        <text>L-lysyl-L-lysine(out) = L-lysyl-L-lysine(in)</text>
        <dbReference type="Rhea" id="RHEA:79403"/>
        <dbReference type="ChEBI" id="CHEBI:229956"/>
    </reaction>
</comment>
<comment type="catalytic activity">
    <reaction evidence="9">
        <text>L-histidyl-glycine(out) = L-histidyl-glycine(in)</text>
        <dbReference type="Rhea" id="RHEA:79395"/>
        <dbReference type="ChEBI" id="CHEBI:229957"/>
    </reaction>
</comment>
<keyword evidence="6 25" id="KW-0472">Membrane</keyword>
<evidence type="ECO:0000256" key="14">
    <source>
        <dbReference type="ARBA" id="ARBA00044898"/>
    </source>
</evidence>
<feature type="domain" description="Major facilitator superfamily (MFS) profile" evidence="26">
    <location>
        <begin position="36"/>
        <end position="442"/>
    </location>
</feature>
<evidence type="ECO:0000256" key="7">
    <source>
        <dbReference type="ARBA" id="ARBA00023228"/>
    </source>
</evidence>
<comment type="catalytic activity">
    <reaction evidence="13">
        <text>L-alpha-aminoacyl-L-lysine(out) = L-alpha-aminoacyl-L-lysine(in)</text>
        <dbReference type="Rhea" id="RHEA:79383"/>
        <dbReference type="ChEBI" id="CHEBI:229966"/>
    </reaction>
</comment>
<dbReference type="InterPro" id="IPR052187">
    <property type="entry name" value="MFSD1"/>
</dbReference>
<dbReference type="InterPro" id="IPR036259">
    <property type="entry name" value="MFS_trans_sf"/>
</dbReference>
<evidence type="ECO:0000256" key="20">
    <source>
        <dbReference type="ARBA" id="ARBA00044924"/>
    </source>
</evidence>
<comment type="catalytic activity">
    <reaction evidence="8">
        <text>L-lysyl-L-alanine(out) = L-lysyl-L-alanine(in)</text>
        <dbReference type="Rhea" id="RHEA:79399"/>
        <dbReference type="ChEBI" id="CHEBI:229954"/>
    </reaction>
</comment>
<evidence type="ECO:0000256" key="1">
    <source>
        <dbReference type="ARBA" id="ARBA00004155"/>
    </source>
</evidence>
<comment type="catalytic activity">
    <reaction evidence="12">
        <text>L-lysyl-L-alpha-amino acid(out) = L-lysyl-L-alpha-amino acid(in)</text>
        <dbReference type="Rhea" id="RHEA:79387"/>
        <dbReference type="ChEBI" id="CHEBI:229965"/>
    </reaction>
</comment>
<feature type="transmembrane region" description="Helical" evidence="25">
    <location>
        <begin position="36"/>
        <end position="57"/>
    </location>
</feature>
<proteinExistence type="inferred from homology"/>
<feature type="transmembrane region" description="Helical" evidence="25">
    <location>
        <begin position="326"/>
        <end position="347"/>
    </location>
</feature>
<keyword evidence="28" id="KW-1185">Reference proteome</keyword>
<name>A0AAW1VDL4_9CUCU</name>
<dbReference type="Pfam" id="PF07690">
    <property type="entry name" value="MFS_1"/>
    <property type="match status" value="1"/>
</dbReference>
<comment type="catalytic activity">
    <reaction evidence="19">
        <text>L-alanyl-L-lysine(out) = L-alanyl-L-lysine(in)</text>
        <dbReference type="Rhea" id="RHEA:79415"/>
        <dbReference type="ChEBI" id="CHEBI:192470"/>
    </reaction>
</comment>
<comment type="catalytic activity">
    <reaction evidence="18">
        <text>L-histidyl-L-alpha-amino acid(out) = L-histidyl-L-alpha-amino acid(in)</text>
        <dbReference type="Rhea" id="RHEA:79379"/>
        <dbReference type="ChEBI" id="CHEBI:229964"/>
    </reaction>
</comment>
<feature type="transmembrane region" description="Helical" evidence="25">
    <location>
        <begin position="208"/>
        <end position="229"/>
    </location>
</feature>